<dbReference type="Pfam" id="PF00015">
    <property type="entry name" value="MCPsignal"/>
    <property type="match status" value="1"/>
</dbReference>
<keyword evidence="2" id="KW-1003">Cell membrane</keyword>
<dbReference type="GO" id="GO:0005886">
    <property type="term" value="C:plasma membrane"/>
    <property type="evidence" value="ECO:0007669"/>
    <property type="project" value="UniProtKB-SubCell"/>
</dbReference>
<dbReference type="CDD" id="cd06225">
    <property type="entry name" value="HAMP"/>
    <property type="match status" value="1"/>
</dbReference>
<dbReference type="Gene3D" id="6.10.340.10">
    <property type="match status" value="1"/>
</dbReference>
<dbReference type="SUPFAM" id="SSF58104">
    <property type="entry name" value="Methyl-accepting chemotaxis protein (MCP) signaling domain"/>
    <property type="match status" value="1"/>
</dbReference>
<dbReference type="Pfam" id="PF00672">
    <property type="entry name" value="HAMP"/>
    <property type="match status" value="1"/>
</dbReference>
<organism evidence="10 11">
    <name type="scientific">Lysinibacillus sphaericus</name>
    <name type="common">Bacillus sphaericus</name>
    <dbReference type="NCBI Taxonomy" id="1421"/>
    <lineage>
        <taxon>Bacteria</taxon>
        <taxon>Bacillati</taxon>
        <taxon>Bacillota</taxon>
        <taxon>Bacilli</taxon>
        <taxon>Bacillales</taxon>
        <taxon>Bacillaceae</taxon>
        <taxon>Lysinibacillus</taxon>
    </lineage>
</organism>
<feature type="domain" description="Methyl-accepting transducer" evidence="8">
    <location>
        <begin position="128"/>
        <end position="364"/>
    </location>
</feature>
<dbReference type="GO" id="GO:0007165">
    <property type="term" value="P:signal transduction"/>
    <property type="evidence" value="ECO:0007669"/>
    <property type="project" value="UniProtKB-KW"/>
</dbReference>
<proteinExistence type="inferred from homology"/>
<dbReference type="PRINTS" id="PR00260">
    <property type="entry name" value="CHEMTRNSDUCR"/>
</dbReference>
<dbReference type="PROSITE" id="PS50885">
    <property type="entry name" value="HAMP"/>
    <property type="match status" value="1"/>
</dbReference>
<feature type="domain" description="HAMP" evidence="9">
    <location>
        <begin position="56"/>
        <end position="109"/>
    </location>
</feature>
<evidence type="ECO:0000259" key="8">
    <source>
        <dbReference type="PROSITE" id="PS50111"/>
    </source>
</evidence>
<keyword evidence="7" id="KW-0812">Transmembrane</keyword>
<dbReference type="InterPro" id="IPR004089">
    <property type="entry name" value="MCPsignal_dom"/>
</dbReference>
<evidence type="ECO:0000256" key="6">
    <source>
        <dbReference type="PROSITE-ProRule" id="PRU00284"/>
    </source>
</evidence>
<dbReference type="GO" id="GO:0006935">
    <property type="term" value="P:chemotaxis"/>
    <property type="evidence" value="ECO:0007669"/>
    <property type="project" value="InterPro"/>
</dbReference>
<evidence type="ECO:0000313" key="11">
    <source>
        <dbReference type="Proteomes" id="UP000317944"/>
    </source>
</evidence>
<evidence type="ECO:0000313" key="10">
    <source>
        <dbReference type="EMBL" id="TQR35877.1"/>
    </source>
</evidence>
<comment type="similarity">
    <text evidence="5">Belongs to the methyl-accepting chemotaxis (MCP) protein family.</text>
</comment>
<reference evidence="10 11" key="1">
    <citation type="submission" date="2018-03" db="EMBL/GenBank/DDBJ databases">
        <title>Aerobic endospore-forming bacteria genome sequencing and assembly.</title>
        <authorList>
            <person name="Cavalcante D.A."/>
            <person name="Driks A."/>
            <person name="Putonti C."/>
            <person name="De-Souza M.T."/>
        </authorList>
    </citation>
    <scope>NUCLEOTIDE SEQUENCE [LARGE SCALE GENOMIC DNA]</scope>
    <source>
        <strain evidence="10 11">SDF0037</strain>
    </source>
</reference>
<evidence type="ECO:0000256" key="4">
    <source>
        <dbReference type="ARBA" id="ARBA00023224"/>
    </source>
</evidence>
<dbReference type="PROSITE" id="PS50111">
    <property type="entry name" value="CHEMOTAXIS_TRANSDUC_2"/>
    <property type="match status" value="1"/>
</dbReference>
<dbReference type="RefSeq" id="WP_142507974.1">
    <property type="nucleotide sequence ID" value="NZ_SADV01000004.1"/>
</dbReference>
<evidence type="ECO:0000256" key="1">
    <source>
        <dbReference type="ARBA" id="ARBA00004236"/>
    </source>
</evidence>
<feature type="transmembrane region" description="Helical" evidence="7">
    <location>
        <begin position="34"/>
        <end position="54"/>
    </location>
</feature>
<dbReference type="InterPro" id="IPR003660">
    <property type="entry name" value="HAMP_dom"/>
</dbReference>
<comment type="caution">
    <text evidence="10">The sequence shown here is derived from an EMBL/GenBank/DDBJ whole genome shotgun (WGS) entry which is preliminary data.</text>
</comment>
<dbReference type="SMART" id="SM00283">
    <property type="entry name" value="MA"/>
    <property type="match status" value="1"/>
</dbReference>
<feature type="transmembrane region" description="Helical" evidence="7">
    <location>
        <begin position="7"/>
        <end position="28"/>
    </location>
</feature>
<evidence type="ECO:0000256" key="3">
    <source>
        <dbReference type="ARBA" id="ARBA00023136"/>
    </source>
</evidence>
<sequence length="416" mass="44825">MTLRKKSIICFSTLNVLMGVILIIDLANVTSLKWLSTLLTVIGITMTLSCIFYVKFKIIKPINQLAESAQAIADGNLSTAPIEINSNDEVSDLAKAFLKMKEQLHTMTQKIASSSTDLSASIEELSASTNEITDAVNEVDSQMENTTEGLKKAAQSANESAIAMQETADGIERITVATQDVFDHAKEANDIAGNGAEILHVAKNQMEFISTSTEKTSELMQQLSSKMTDIKSMTDMITAITDQTNLLALNAAIEAARAGEHGKGFAVVAEEVRKLAEQSKHSAIQIVELVVGIESDTKQVATSVEKDLKNVQQGVYVIDEATKSFGTISQHVSKMTNQLEDISATAEELSSSANEVTNLVSTIANGMDSLSNYTGVILQSVDEQSASMQAVNMVVSQDLCVQAENLQKLTQRFSGQ</sequence>
<dbReference type="PANTHER" id="PTHR32089">
    <property type="entry name" value="METHYL-ACCEPTING CHEMOTAXIS PROTEIN MCPB"/>
    <property type="match status" value="1"/>
</dbReference>
<evidence type="ECO:0000256" key="2">
    <source>
        <dbReference type="ARBA" id="ARBA00022475"/>
    </source>
</evidence>
<name>A0A544UPX5_LYSSH</name>
<protein>
    <submittedName>
        <fullName evidence="10">HAMP domain-containing protein</fullName>
    </submittedName>
</protein>
<dbReference type="OrthoDB" id="2168386at2"/>
<dbReference type="SUPFAM" id="SSF158472">
    <property type="entry name" value="HAMP domain-like"/>
    <property type="match status" value="1"/>
</dbReference>
<keyword evidence="7" id="KW-1133">Transmembrane helix</keyword>
<dbReference type="Gene3D" id="1.10.287.950">
    <property type="entry name" value="Methyl-accepting chemotaxis protein"/>
    <property type="match status" value="1"/>
</dbReference>
<keyword evidence="3 7" id="KW-0472">Membrane</keyword>
<accession>A0A544UPX5</accession>
<keyword evidence="4 6" id="KW-0807">Transducer</keyword>
<dbReference type="InterPro" id="IPR004090">
    <property type="entry name" value="Chemotax_Me-accpt_rcpt"/>
</dbReference>
<gene>
    <name evidence="10" type="ORF">C7Y47_06185</name>
</gene>
<dbReference type="SMART" id="SM00304">
    <property type="entry name" value="HAMP"/>
    <property type="match status" value="1"/>
</dbReference>
<evidence type="ECO:0000256" key="5">
    <source>
        <dbReference type="ARBA" id="ARBA00029447"/>
    </source>
</evidence>
<dbReference type="AlphaFoldDB" id="A0A544UPX5"/>
<dbReference type="CDD" id="cd11386">
    <property type="entry name" value="MCP_signal"/>
    <property type="match status" value="1"/>
</dbReference>
<dbReference type="PANTHER" id="PTHR32089:SF112">
    <property type="entry name" value="LYSOZYME-LIKE PROTEIN-RELATED"/>
    <property type="match status" value="1"/>
</dbReference>
<dbReference type="EMBL" id="SADV01000004">
    <property type="protein sequence ID" value="TQR35877.1"/>
    <property type="molecule type" value="Genomic_DNA"/>
</dbReference>
<dbReference type="GO" id="GO:0004888">
    <property type="term" value="F:transmembrane signaling receptor activity"/>
    <property type="evidence" value="ECO:0007669"/>
    <property type="project" value="InterPro"/>
</dbReference>
<comment type="subcellular location">
    <subcellularLocation>
        <location evidence="1">Cell membrane</location>
    </subcellularLocation>
</comment>
<dbReference type="Proteomes" id="UP000317944">
    <property type="component" value="Unassembled WGS sequence"/>
</dbReference>
<evidence type="ECO:0000259" key="9">
    <source>
        <dbReference type="PROSITE" id="PS50885"/>
    </source>
</evidence>
<evidence type="ECO:0000256" key="7">
    <source>
        <dbReference type="SAM" id="Phobius"/>
    </source>
</evidence>